<evidence type="ECO:0000313" key="8">
    <source>
        <dbReference type="EMBL" id="NII08734.1"/>
    </source>
</evidence>
<dbReference type="CDD" id="cd17388">
    <property type="entry name" value="MFS_TetA"/>
    <property type="match status" value="1"/>
</dbReference>
<feature type="transmembrane region" description="Helical" evidence="6">
    <location>
        <begin position="170"/>
        <end position="190"/>
    </location>
</feature>
<dbReference type="Pfam" id="PF07690">
    <property type="entry name" value="MFS_1"/>
    <property type="match status" value="1"/>
</dbReference>
<keyword evidence="5 6" id="KW-0472">Membrane</keyword>
<keyword evidence="2" id="KW-0813">Transport</keyword>
<feature type="transmembrane region" description="Helical" evidence="6">
    <location>
        <begin position="289"/>
        <end position="308"/>
    </location>
</feature>
<feature type="transmembrane region" description="Helical" evidence="6">
    <location>
        <begin position="380"/>
        <end position="402"/>
    </location>
</feature>
<feature type="transmembrane region" description="Helical" evidence="6">
    <location>
        <begin position="12"/>
        <end position="39"/>
    </location>
</feature>
<comment type="subcellular location">
    <subcellularLocation>
        <location evidence="1">Membrane</location>
        <topology evidence="1">Multi-pass membrane protein</topology>
    </subcellularLocation>
</comment>
<evidence type="ECO:0000259" key="7">
    <source>
        <dbReference type="PROSITE" id="PS50850"/>
    </source>
</evidence>
<comment type="caution">
    <text evidence="8">The sequence shown here is derived from an EMBL/GenBank/DDBJ whole genome shotgun (WGS) entry which is preliminary data.</text>
</comment>
<dbReference type="InterPro" id="IPR036259">
    <property type="entry name" value="MFS_trans_sf"/>
</dbReference>
<feature type="transmembrane region" description="Helical" evidence="6">
    <location>
        <begin position="223"/>
        <end position="248"/>
    </location>
</feature>
<dbReference type="InterPro" id="IPR020846">
    <property type="entry name" value="MFS_dom"/>
</dbReference>
<feature type="transmembrane region" description="Helical" evidence="6">
    <location>
        <begin position="347"/>
        <end position="374"/>
    </location>
</feature>
<evidence type="ECO:0000256" key="1">
    <source>
        <dbReference type="ARBA" id="ARBA00004141"/>
    </source>
</evidence>
<evidence type="ECO:0000313" key="9">
    <source>
        <dbReference type="Proteomes" id="UP000490980"/>
    </source>
</evidence>
<dbReference type="PANTHER" id="PTHR23504">
    <property type="entry name" value="MAJOR FACILITATOR SUPERFAMILY DOMAIN-CONTAINING PROTEIN 10"/>
    <property type="match status" value="1"/>
</dbReference>
<feature type="transmembrane region" description="Helical" evidence="6">
    <location>
        <begin position="84"/>
        <end position="107"/>
    </location>
</feature>
<dbReference type="Proteomes" id="UP000490980">
    <property type="component" value="Unassembled WGS sequence"/>
</dbReference>
<dbReference type="Gene3D" id="1.20.1250.20">
    <property type="entry name" value="MFS general substrate transporter like domains"/>
    <property type="match status" value="1"/>
</dbReference>
<dbReference type="SUPFAM" id="SSF103473">
    <property type="entry name" value="MFS general substrate transporter"/>
    <property type="match status" value="1"/>
</dbReference>
<feature type="transmembrane region" description="Helical" evidence="6">
    <location>
        <begin position="314"/>
        <end position="335"/>
    </location>
</feature>
<protein>
    <submittedName>
        <fullName evidence="8">TCR/Tet family MFS transporter</fullName>
    </submittedName>
</protein>
<reference evidence="8 9" key="1">
    <citation type="submission" date="2020-03" db="EMBL/GenBank/DDBJ databases">
        <authorList>
            <person name="Lai Q."/>
        </authorList>
    </citation>
    <scope>NUCLEOTIDE SEQUENCE [LARGE SCALE GENOMIC DNA]</scope>
    <source>
        <strain evidence="8 9">CCUG 25036</strain>
    </source>
</reference>
<evidence type="ECO:0000256" key="2">
    <source>
        <dbReference type="ARBA" id="ARBA00022448"/>
    </source>
</evidence>
<gene>
    <name evidence="8" type="ORF">HBF25_20300</name>
</gene>
<feature type="transmembrane region" description="Helical" evidence="6">
    <location>
        <begin position="254"/>
        <end position="277"/>
    </location>
</feature>
<dbReference type="PRINTS" id="PR01035">
    <property type="entry name" value="TCRTETA"/>
</dbReference>
<accession>A0A7X5ZKB7</accession>
<proteinExistence type="predicted"/>
<feature type="transmembrane region" description="Helical" evidence="6">
    <location>
        <begin position="51"/>
        <end position="72"/>
    </location>
</feature>
<evidence type="ECO:0000256" key="3">
    <source>
        <dbReference type="ARBA" id="ARBA00022692"/>
    </source>
</evidence>
<dbReference type="AlphaFoldDB" id="A0A7X5ZKB7"/>
<dbReference type="PROSITE" id="PS50850">
    <property type="entry name" value="MFS"/>
    <property type="match status" value="1"/>
</dbReference>
<evidence type="ECO:0000256" key="5">
    <source>
        <dbReference type="ARBA" id="ARBA00023136"/>
    </source>
</evidence>
<keyword evidence="3 6" id="KW-0812">Transmembrane</keyword>
<name>A0A7X5ZKB7_9GAMM</name>
<dbReference type="PANTHER" id="PTHR23504:SF15">
    <property type="entry name" value="MAJOR FACILITATOR SUPERFAMILY (MFS) PROFILE DOMAIN-CONTAINING PROTEIN"/>
    <property type="match status" value="1"/>
</dbReference>
<dbReference type="InterPro" id="IPR001958">
    <property type="entry name" value="Tet-R_TetA/multi-R_MdtG-like"/>
</dbReference>
<keyword evidence="9" id="KW-1185">Reference proteome</keyword>
<organism evidence="8 9">
    <name type="scientific">Luteibacter anthropi</name>
    <dbReference type="NCBI Taxonomy" id="564369"/>
    <lineage>
        <taxon>Bacteria</taxon>
        <taxon>Pseudomonadati</taxon>
        <taxon>Pseudomonadota</taxon>
        <taxon>Gammaproteobacteria</taxon>
        <taxon>Lysobacterales</taxon>
        <taxon>Rhodanobacteraceae</taxon>
        <taxon>Luteibacter</taxon>
    </lineage>
</organism>
<dbReference type="GO" id="GO:0016020">
    <property type="term" value="C:membrane"/>
    <property type="evidence" value="ECO:0007669"/>
    <property type="project" value="UniProtKB-SubCell"/>
</dbReference>
<feature type="transmembrane region" description="Helical" evidence="6">
    <location>
        <begin position="113"/>
        <end position="130"/>
    </location>
</feature>
<sequence>MDTILPRPARAAAVTFIFVTILIDILAFGIIIPVLPHLIEEMAGGGVSRAAWWVGVFATVFAAIQFFCAPIQGALSDRFGRRPVILLSNLGLGLDFIFMALAPSVWLLMVGRIISGITSASYTTATAYIADTTPPEKRAGVFGLMGGAFALGFIVGPALGGLLGEIDLRLPFWVAAVLALLNFLYGLFILPESLPPEKRAKRFEPHSAHPIGALKMLRRHREVAGLAIVIFLFYLAHYVLQTVFVLYADFRYAWGPQAVGLVLGLVGISDGVVQAVLTGRLTARFGERPVLLAGMCFGVVAFLIFGLAPTGWMFLVGIPIMSLWGLAGPQIQALMTRHVAHDEQGKLQGAIASLGSFAGIFGPFLFAQIFAYWISPERTVHLPGFPFLLAASLVAVGIVVAARATRTDAVAVTEQ</sequence>
<keyword evidence="4 6" id="KW-1133">Transmembrane helix</keyword>
<evidence type="ECO:0000256" key="4">
    <source>
        <dbReference type="ARBA" id="ARBA00022989"/>
    </source>
</evidence>
<dbReference type="EMBL" id="JAARLZ010000014">
    <property type="protein sequence ID" value="NII08734.1"/>
    <property type="molecule type" value="Genomic_DNA"/>
</dbReference>
<dbReference type="InterPro" id="IPR011701">
    <property type="entry name" value="MFS"/>
</dbReference>
<feature type="transmembrane region" description="Helical" evidence="6">
    <location>
        <begin position="142"/>
        <end position="164"/>
    </location>
</feature>
<dbReference type="RefSeq" id="WP_166952099.1">
    <property type="nucleotide sequence ID" value="NZ_JAARLZ010000014.1"/>
</dbReference>
<feature type="domain" description="Major facilitator superfamily (MFS) profile" evidence="7">
    <location>
        <begin position="13"/>
        <end position="409"/>
    </location>
</feature>
<dbReference type="GO" id="GO:0022857">
    <property type="term" value="F:transmembrane transporter activity"/>
    <property type="evidence" value="ECO:0007669"/>
    <property type="project" value="InterPro"/>
</dbReference>
<evidence type="ECO:0000256" key="6">
    <source>
        <dbReference type="SAM" id="Phobius"/>
    </source>
</evidence>